<evidence type="ECO:0000313" key="8">
    <source>
        <dbReference type="EMBL" id="ABB14662.1"/>
    </source>
</evidence>
<accession>Q3ACK7</accession>
<evidence type="ECO:0000256" key="4">
    <source>
        <dbReference type="ARBA" id="ARBA00023239"/>
    </source>
</evidence>
<dbReference type="FunFam" id="1.10.12.10:FF:000001">
    <property type="entry name" value="Probable enoyl-CoA hydratase, mitochondrial"/>
    <property type="match status" value="1"/>
</dbReference>
<dbReference type="CDD" id="cd06558">
    <property type="entry name" value="crotonase-like"/>
    <property type="match status" value="1"/>
</dbReference>
<dbReference type="InterPro" id="IPR018376">
    <property type="entry name" value="Enoyl-CoA_hyd/isom_CS"/>
</dbReference>
<dbReference type="Gene3D" id="3.90.226.10">
    <property type="entry name" value="2-enoyl-CoA Hydratase, Chain A, domain 1"/>
    <property type="match status" value="1"/>
</dbReference>
<dbReference type="Pfam" id="PF00378">
    <property type="entry name" value="ECH_1"/>
    <property type="match status" value="1"/>
</dbReference>
<dbReference type="FunFam" id="3.90.226.10:FF:000009">
    <property type="entry name" value="Carnitinyl-CoA dehydratase"/>
    <property type="match status" value="1"/>
</dbReference>
<dbReference type="InterPro" id="IPR014748">
    <property type="entry name" value="Enoyl-CoA_hydra_C"/>
</dbReference>
<evidence type="ECO:0000256" key="1">
    <source>
        <dbReference type="ARBA" id="ARBA00005086"/>
    </source>
</evidence>
<reference evidence="8 9" key="1">
    <citation type="journal article" date="2005" name="PLoS Genet.">
        <title>Life in hot carbon monoxide: the complete genome sequence of Carboxydothermus hydrogenoformans Z-2901.</title>
        <authorList>
            <person name="Wu M."/>
            <person name="Ren Q."/>
            <person name="Durkin A.S."/>
            <person name="Daugherty S.C."/>
            <person name="Brinkac L.M."/>
            <person name="Dodson R.J."/>
            <person name="Madupu R."/>
            <person name="Sullivan S.A."/>
            <person name="Kolonay J.F."/>
            <person name="Haft D.H."/>
            <person name="Nelson W.C."/>
            <person name="Tallon L.J."/>
            <person name="Jones K.M."/>
            <person name="Ulrich L.E."/>
            <person name="Gonzalez J.M."/>
            <person name="Zhulin I.B."/>
            <person name="Robb F.T."/>
            <person name="Eisen J.A."/>
        </authorList>
    </citation>
    <scope>NUCLEOTIDE SEQUENCE [LARGE SCALE GENOMIC DNA]</scope>
    <source>
        <strain evidence="9">ATCC BAA-161 / DSM 6008 / Z-2901</strain>
    </source>
</reference>
<evidence type="ECO:0000256" key="2">
    <source>
        <dbReference type="ARBA" id="ARBA00005254"/>
    </source>
</evidence>
<dbReference type="KEGG" id="chy:CHY_1293"/>
<dbReference type="eggNOG" id="COG1024">
    <property type="taxonomic scope" value="Bacteria"/>
</dbReference>
<gene>
    <name evidence="8" type="primary">crt1</name>
    <name evidence="8" type="ordered locus">CHY_1293</name>
</gene>
<evidence type="ECO:0000256" key="3">
    <source>
        <dbReference type="ARBA" id="ARBA00011881"/>
    </source>
</evidence>
<dbReference type="GO" id="GO:0018812">
    <property type="term" value="F:3-hydroxyacyl-CoA dehydratase activity"/>
    <property type="evidence" value="ECO:0007669"/>
    <property type="project" value="UniProtKB-EC"/>
</dbReference>
<dbReference type="Proteomes" id="UP000002706">
    <property type="component" value="Chromosome"/>
</dbReference>
<evidence type="ECO:0000256" key="5">
    <source>
        <dbReference type="ARBA" id="ARBA00050624"/>
    </source>
</evidence>
<dbReference type="EC" id="4.2.1.150" evidence="6"/>
<name>Q3ACK7_CARHZ</name>
<keyword evidence="9" id="KW-1185">Reference proteome</keyword>
<dbReference type="AlphaFoldDB" id="Q3ACK7"/>
<dbReference type="FunCoup" id="Q3ACK7">
    <property type="interactions" value="305"/>
</dbReference>
<comment type="subunit">
    <text evidence="3">Homotetramer.</text>
</comment>
<evidence type="ECO:0000313" key="9">
    <source>
        <dbReference type="Proteomes" id="UP000002706"/>
    </source>
</evidence>
<dbReference type="STRING" id="246194.CHY_1293"/>
<dbReference type="SUPFAM" id="SSF52096">
    <property type="entry name" value="ClpP/crotonase"/>
    <property type="match status" value="1"/>
</dbReference>
<comment type="pathway">
    <text evidence="1">Lipid metabolism; butanoate metabolism.</text>
</comment>
<proteinExistence type="inferred from homology"/>
<organism evidence="8 9">
    <name type="scientific">Carboxydothermus hydrogenoformans (strain ATCC BAA-161 / DSM 6008 / Z-2901)</name>
    <dbReference type="NCBI Taxonomy" id="246194"/>
    <lineage>
        <taxon>Bacteria</taxon>
        <taxon>Bacillati</taxon>
        <taxon>Bacillota</taxon>
        <taxon>Clostridia</taxon>
        <taxon>Thermoanaerobacterales</taxon>
        <taxon>Thermoanaerobacteraceae</taxon>
        <taxon>Carboxydothermus</taxon>
    </lineage>
</organism>
<keyword evidence="4 8" id="KW-0456">Lyase</keyword>
<dbReference type="PANTHER" id="PTHR11941:SF54">
    <property type="entry name" value="ENOYL-COA HYDRATASE, MITOCHONDRIAL"/>
    <property type="match status" value="1"/>
</dbReference>
<dbReference type="Gene3D" id="1.10.12.10">
    <property type="entry name" value="Lyase 2-enoyl-coa Hydratase, Chain A, domain 2"/>
    <property type="match status" value="1"/>
</dbReference>
<dbReference type="GO" id="GO:0006635">
    <property type="term" value="P:fatty acid beta-oxidation"/>
    <property type="evidence" value="ECO:0007669"/>
    <property type="project" value="TreeGrafter"/>
</dbReference>
<protein>
    <recommendedName>
        <fullName evidence="6">short-chain-enoyl-CoA hydratase</fullName>
        <ecNumber evidence="6">4.2.1.150</ecNumber>
    </recommendedName>
</protein>
<dbReference type="InParanoid" id="Q3ACK7"/>
<sequence>MSVIEMVREEGIAILTINRANVLNALNTEVLLELKKVLSQIKEDTSIKVVIITGAGEKAFVAGADISEMVKQSVDEGYRYSRLGQEVLALIENLPQPVIAAVNGYALGGGCELAMACDMRIASEKAKFGLPEINLGIIPGFGGTKRLTELVGKAKAMELILTGEMIDAAQAERLGLVNQVVKADKLLETAKTLAQKIASKSQIAVRAAKLAVNKSLYTDIETANACEAGLFGVCFASEDRKEGMMAFLEKRPAKFKN</sequence>
<dbReference type="PROSITE" id="PS00166">
    <property type="entry name" value="ENOYL_COA_HYDRATASE"/>
    <property type="match status" value="1"/>
</dbReference>
<dbReference type="InterPro" id="IPR001753">
    <property type="entry name" value="Enoyl-CoA_hydra/iso"/>
</dbReference>
<evidence type="ECO:0000256" key="7">
    <source>
        <dbReference type="RuleBase" id="RU003707"/>
    </source>
</evidence>
<dbReference type="EMBL" id="CP000141">
    <property type="protein sequence ID" value="ABB14662.1"/>
    <property type="molecule type" value="Genomic_DNA"/>
</dbReference>
<dbReference type="PANTHER" id="PTHR11941">
    <property type="entry name" value="ENOYL-COA HYDRATASE-RELATED"/>
    <property type="match status" value="1"/>
</dbReference>
<dbReference type="HOGENOM" id="CLU_009834_7_6_9"/>
<dbReference type="InterPro" id="IPR029045">
    <property type="entry name" value="ClpP/crotonase-like_dom_sf"/>
</dbReference>
<comment type="similarity">
    <text evidence="2 7">Belongs to the enoyl-CoA hydratase/isomerase family.</text>
</comment>
<evidence type="ECO:0000256" key="6">
    <source>
        <dbReference type="ARBA" id="ARBA00067035"/>
    </source>
</evidence>
<dbReference type="RefSeq" id="WP_011344203.1">
    <property type="nucleotide sequence ID" value="NC_007503.1"/>
</dbReference>
<comment type="catalytic activity">
    <reaction evidence="5">
        <text>a short-chain (3S)-3-hydroxyacyl-CoA = a short-chain (2E)-enoyl-CoA + H2O</text>
        <dbReference type="Rhea" id="RHEA:52664"/>
        <dbReference type="ChEBI" id="CHEBI:15377"/>
        <dbReference type="ChEBI" id="CHEBI:87488"/>
        <dbReference type="ChEBI" id="CHEBI:136760"/>
        <dbReference type="EC" id="4.2.1.150"/>
    </reaction>
</comment>